<name>A0A9E8NHQ3_9BACT</name>
<evidence type="ECO:0000313" key="2">
    <source>
        <dbReference type="Proteomes" id="UP001164653"/>
    </source>
</evidence>
<dbReference type="InterPro" id="IPR036102">
    <property type="entry name" value="OsmC/Ohrsf"/>
</dbReference>
<dbReference type="EMBL" id="CP112998">
    <property type="protein sequence ID" value="WAC15217.1"/>
    <property type="molecule type" value="Genomic_DNA"/>
</dbReference>
<dbReference type="SUPFAM" id="SSF82784">
    <property type="entry name" value="OsmC-like"/>
    <property type="match status" value="1"/>
</dbReference>
<gene>
    <name evidence="1" type="ORF">ON006_14880</name>
</gene>
<dbReference type="InterPro" id="IPR052707">
    <property type="entry name" value="OsmC_Ohr_Peroxiredoxin"/>
</dbReference>
<dbReference type="InterPro" id="IPR019904">
    <property type="entry name" value="Peroxiredoxin_OsmC"/>
</dbReference>
<reference evidence="1" key="1">
    <citation type="submission" date="2022-11" db="EMBL/GenBank/DDBJ databases">
        <title>Dyadobacter pollutisoli sp. nov., isolated from plastic dumped soil.</title>
        <authorList>
            <person name="Kim J.M."/>
            <person name="Kim K.R."/>
            <person name="Lee J.K."/>
            <person name="Hao L."/>
            <person name="Jeon C.O."/>
        </authorList>
    </citation>
    <scope>NUCLEOTIDE SEQUENCE</scope>
    <source>
        <strain evidence="1">U1</strain>
    </source>
</reference>
<accession>A0A9E8NHQ3</accession>
<proteinExistence type="predicted"/>
<dbReference type="GO" id="GO:0004601">
    <property type="term" value="F:peroxidase activity"/>
    <property type="evidence" value="ECO:0007669"/>
    <property type="project" value="InterPro"/>
</dbReference>
<dbReference type="RefSeq" id="WP_244823139.1">
    <property type="nucleotide sequence ID" value="NZ_CP112998.1"/>
</dbReference>
<dbReference type="KEGG" id="dpf:ON006_14880"/>
<dbReference type="PANTHER" id="PTHR42830">
    <property type="entry name" value="OSMOTICALLY INDUCIBLE FAMILY PROTEIN"/>
    <property type="match status" value="1"/>
</dbReference>
<sequence>MQRKAKAHWAGNIKEGKGDLSTQSGVLNKTNYSFRTRFVGDESGTNPEELLAAAHAGCFTMAVSYALTEKGVTPIELDTEATVTMDSTGISGIHLLITGNIPGSNAEAFEAITKEAEKSCLISKVLNIPVSSQALLVS</sequence>
<dbReference type="Pfam" id="PF02566">
    <property type="entry name" value="OsmC"/>
    <property type="match status" value="1"/>
</dbReference>
<protein>
    <submittedName>
        <fullName evidence="1">OsmC family peroxiredoxin</fullName>
    </submittedName>
</protein>
<dbReference type="NCBIfam" id="TIGR03562">
    <property type="entry name" value="osmo_induc_OsmC"/>
    <property type="match status" value="1"/>
</dbReference>
<organism evidence="1 2">
    <name type="scientific">Dyadobacter pollutisoli</name>
    <dbReference type="NCBI Taxonomy" id="2910158"/>
    <lineage>
        <taxon>Bacteria</taxon>
        <taxon>Pseudomonadati</taxon>
        <taxon>Bacteroidota</taxon>
        <taxon>Cytophagia</taxon>
        <taxon>Cytophagales</taxon>
        <taxon>Spirosomataceae</taxon>
        <taxon>Dyadobacter</taxon>
    </lineage>
</organism>
<dbReference type="InterPro" id="IPR003718">
    <property type="entry name" value="OsmC/Ohr_fam"/>
</dbReference>
<dbReference type="Gene3D" id="3.30.300.20">
    <property type="match status" value="1"/>
</dbReference>
<dbReference type="PANTHER" id="PTHR42830:SF1">
    <property type="entry name" value="OSMOTICALLY INDUCIBLE FAMILY PROTEIN"/>
    <property type="match status" value="1"/>
</dbReference>
<dbReference type="AlphaFoldDB" id="A0A9E8NHQ3"/>
<evidence type="ECO:0000313" key="1">
    <source>
        <dbReference type="EMBL" id="WAC15217.1"/>
    </source>
</evidence>
<dbReference type="GO" id="GO:0006979">
    <property type="term" value="P:response to oxidative stress"/>
    <property type="evidence" value="ECO:0007669"/>
    <property type="project" value="InterPro"/>
</dbReference>
<keyword evidence="2" id="KW-1185">Reference proteome</keyword>
<dbReference type="InterPro" id="IPR015946">
    <property type="entry name" value="KH_dom-like_a/b"/>
</dbReference>
<dbReference type="Proteomes" id="UP001164653">
    <property type="component" value="Chromosome"/>
</dbReference>